<dbReference type="EC" id="2.1.1.361" evidence="3"/>
<dbReference type="SUPFAM" id="SSF82199">
    <property type="entry name" value="SET domain"/>
    <property type="match status" value="1"/>
</dbReference>
<dbReference type="SMART" id="SM00317">
    <property type="entry name" value="SET"/>
    <property type="match status" value="1"/>
</dbReference>
<dbReference type="PROSITE" id="PS50280">
    <property type="entry name" value="SET"/>
    <property type="match status" value="1"/>
</dbReference>
<sequence length="409" mass="47044">MTTRAAKRKAFQAQVTAEARRQDLKRRKALQGSLVWDPVELSRFDDLATSIIVDPALMFSTHKMDPEHLPVSQNEWTSIRSNLKLFRNTLRRDISHLDERKRSESIKRAYTRAFRDLFLLANESLLNNFSDDQKIMLQDHIFSFLKFWDPKSGFTVRECARYSKEGNRGAAIYATRSFKTGEEIKGLKGCSAPMTDEQYEQLVTPGKNDYSILIGFPRRKGPNRHSLWLGPAAYINHDCRANCEIDHRINNKVVIRATRDIEANEELLMFYGSQFFGADNCECECRTCELQRTGAFENAATCQMNPTVGRFNLRLVKRIEEDLPLLGLPNPLDALFGNEKNDEKQQDLNDNEEMSSVFERRPARTVAEKLAWESDAMPPATGDKYFFNLSGASFPINFTTFDLEELLYF</sequence>
<dbReference type="InterPro" id="IPR025790">
    <property type="entry name" value="Suv4-20_animal"/>
</dbReference>
<gene>
    <name evidence="20" type="ORF">GSOID_T00028884001</name>
</gene>
<dbReference type="InterPro" id="IPR001214">
    <property type="entry name" value="SET_dom"/>
</dbReference>
<dbReference type="GO" id="GO:0140944">
    <property type="term" value="F:histone H4K20 monomethyltransferase activity"/>
    <property type="evidence" value="ECO:0007669"/>
    <property type="project" value="UniProtKB-EC"/>
</dbReference>
<keyword evidence="9" id="KW-0949">S-adenosyl-L-methionine</keyword>
<organism evidence="20">
    <name type="scientific">Oikopleura dioica</name>
    <name type="common">Tunicate</name>
    <dbReference type="NCBI Taxonomy" id="34765"/>
    <lineage>
        <taxon>Eukaryota</taxon>
        <taxon>Metazoa</taxon>
        <taxon>Chordata</taxon>
        <taxon>Tunicata</taxon>
        <taxon>Appendicularia</taxon>
        <taxon>Copelata</taxon>
        <taxon>Oikopleuridae</taxon>
        <taxon>Oikopleura</taxon>
    </lineage>
</organism>
<dbReference type="Proteomes" id="UP000011014">
    <property type="component" value="Unassembled WGS sequence"/>
</dbReference>
<reference evidence="20" key="1">
    <citation type="journal article" date="2010" name="Science">
        <title>Plasticity of animal genome architecture unmasked by rapid evolution of a pelagic tunicate.</title>
        <authorList>
            <person name="Denoeud F."/>
            <person name="Henriet S."/>
            <person name="Mungpakdee S."/>
            <person name="Aury J.M."/>
            <person name="Da Silva C."/>
            <person name="Brinkmann H."/>
            <person name="Mikhaleva J."/>
            <person name="Olsen L.C."/>
            <person name="Jubin C."/>
            <person name="Canestro C."/>
            <person name="Bouquet J.M."/>
            <person name="Danks G."/>
            <person name="Poulain J."/>
            <person name="Campsteijn C."/>
            <person name="Adamski M."/>
            <person name="Cross I."/>
            <person name="Yadetie F."/>
            <person name="Muffato M."/>
            <person name="Louis A."/>
            <person name="Butcher S."/>
            <person name="Tsagkogeorga G."/>
            <person name="Konrad A."/>
            <person name="Singh S."/>
            <person name="Jensen M.F."/>
            <person name="Cong E.H."/>
            <person name="Eikeseth-Otteraa H."/>
            <person name="Noel B."/>
            <person name="Anthouard V."/>
            <person name="Porcel B.M."/>
            <person name="Kachouri-Lafond R."/>
            <person name="Nishino A."/>
            <person name="Ugolini M."/>
            <person name="Chourrout P."/>
            <person name="Nishida H."/>
            <person name="Aasland R."/>
            <person name="Huzurbazar S."/>
            <person name="Westhof E."/>
            <person name="Delsuc F."/>
            <person name="Lehrach H."/>
            <person name="Reinhardt R."/>
            <person name="Weissenbach J."/>
            <person name="Roy S.W."/>
            <person name="Artiguenave F."/>
            <person name="Postlethwait J.H."/>
            <person name="Manak J.R."/>
            <person name="Thompson E.M."/>
            <person name="Jaillon O."/>
            <person name="Du Pasquier L."/>
            <person name="Boudinot P."/>
            <person name="Liberles D.A."/>
            <person name="Volff J.N."/>
            <person name="Philippe H."/>
            <person name="Lenhard B."/>
            <person name="Roest Crollius H."/>
            <person name="Wincker P."/>
            <person name="Chourrout D."/>
        </authorList>
    </citation>
    <scope>NUCLEOTIDE SEQUENCE [LARGE SCALE GENOMIC DNA]</scope>
</reference>
<keyword evidence="8" id="KW-0808">Transferase</keyword>
<protein>
    <recommendedName>
        <fullName evidence="14">[histone H4]-N-methyl-L-lysine20 N-methyltransferase KMT5B</fullName>
        <ecNumber evidence="3">2.1.1.361</ecNumber>
        <ecNumber evidence="4">2.1.1.362</ecNumber>
    </recommendedName>
    <alternativeName>
        <fullName evidence="15">[histone H4]-lysine20 N-methyltransferase KMT5B</fullName>
    </alternativeName>
</protein>
<evidence type="ECO:0000256" key="12">
    <source>
        <dbReference type="ARBA" id="ARBA00023163"/>
    </source>
</evidence>
<evidence type="ECO:0000256" key="18">
    <source>
        <dbReference type="SAM" id="MobiDB-lite"/>
    </source>
</evidence>
<evidence type="ECO:0000256" key="9">
    <source>
        <dbReference type="ARBA" id="ARBA00022691"/>
    </source>
</evidence>
<dbReference type="Gene3D" id="2.170.270.10">
    <property type="entry name" value="SET domain"/>
    <property type="match status" value="1"/>
</dbReference>
<dbReference type="EC" id="2.1.1.362" evidence="4"/>
<dbReference type="AlphaFoldDB" id="E4YLM4"/>
<dbReference type="InterPro" id="IPR041938">
    <property type="entry name" value="Hist-Lys_N-MTase_N"/>
</dbReference>
<proteinExistence type="predicted"/>
<evidence type="ECO:0000256" key="2">
    <source>
        <dbReference type="ARBA" id="ARBA00004286"/>
    </source>
</evidence>
<accession>E4YLM4</accession>
<evidence type="ECO:0000256" key="13">
    <source>
        <dbReference type="ARBA" id="ARBA00023242"/>
    </source>
</evidence>
<evidence type="ECO:0000256" key="7">
    <source>
        <dbReference type="ARBA" id="ARBA00022603"/>
    </source>
</evidence>
<evidence type="ECO:0000256" key="5">
    <source>
        <dbReference type="ARBA" id="ARBA00022454"/>
    </source>
</evidence>
<dbReference type="GO" id="GO:0005694">
    <property type="term" value="C:chromosome"/>
    <property type="evidence" value="ECO:0007669"/>
    <property type="project" value="UniProtKB-SubCell"/>
</dbReference>
<evidence type="ECO:0000256" key="11">
    <source>
        <dbReference type="ARBA" id="ARBA00023015"/>
    </source>
</evidence>
<dbReference type="GO" id="GO:0032259">
    <property type="term" value="P:methylation"/>
    <property type="evidence" value="ECO:0007669"/>
    <property type="project" value="UniProtKB-KW"/>
</dbReference>
<dbReference type="EMBL" id="FN654768">
    <property type="protein sequence ID" value="CBY36385.1"/>
    <property type="molecule type" value="Genomic_DNA"/>
</dbReference>
<dbReference type="Pfam" id="PF00856">
    <property type="entry name" value="SET"/>
    <property type="match status" value="1"/>
</dbReference>
<evidence type="ECO:0000256" key="16">
    <source>
        <dbReference type="ARBA" id="ARBA00048602"/>
    </source>
</evidence>
<feature type="domain" description="SET" evidence="19">
    <location>
        <begin position="152"/>
        <end position="272"/>
    </location>
</feature>
<keyword evidence="12" id="KW-0804">Transcription</keyword>
<dbReference type="InterPro" id="IPR039977">
    <property type="entry name" value="Suv4-20/Set9"/>
</dbReference>
<dbReference type="GO" id="GO:0140941">
    <property type="term" value="F:histone H4K20me methyltransferase activity"/>
    <property type="evidence" value="ECO:0007669"/>
    <property type="project" value="UniProtKB-EC"/>
</dbReference>
<evidence type="ECO:0000313" key="20">
    <source>
        <dbReference type="EMBL" id="CBY36385.1"/>
    </source>
</evidence>
<keyword evidence="13" id="KW-0539">Nucleus</keyword>
<evidence type="ECO:0000256" key="1">
    <source>
        <dbReference type="ARBA" id="ARBA00004123"/>
    </source>
</evidence>
<keyword evidence="7" id="KW-0489">Methyltransferase</keyword>
<dbReference type="PANTHER" id="PTHR12977">
    <property type="entry name" value="SUPPRESSOR OF VARIEGATION 4-20-RELATED"/>
    <property type="match status" value="1"/>
</dbReference>
<keyword evidence="10" id="KW-0156">Chromatin regulator</keyword>
<dbReference type="Gene3D" id="1.10.10.1700">
    <property type="entry name" value="Histone-lysine N-methyltransferase"/>
    <property type="match status" value="1"/>
</dbReference>
<dbReference type="InterPro" id="IPR046341">
    <property type="entry name" value="SET_dom_sf"/>
</dbReference>
<evidence type="ECO:0000256" key="17">
    <source>
        <dbReference type="ARBA" id="ARBA00048710"/>
    </source>
</evidence>
<evidence type="ECO:0000256" key="10">
    <source>
        <dbReference type="ARBA" id="ARBA00022853"/>
    </source>
</evidence>
<evidence type="ECO:0000256" key="8">
    <source>
        <dbReference type="ARBA" id="ARBA00022679"/>
    </source>
</evidence>
<evidence type="ECO:0000256" key="6">
    <source>
        <dbReference type="ARBA" id="ARBA00022491"/>
    </source>
</evidence>
<evidence type="ECO:0000259" key="19">
    <source>
        <dbReference type="PROSITE" id="PS50280"/>
    </source>
</evidence>
<evidence type="ECO:0000256" key="14">
    <source>
        <dbReference type="ARBA" id="ARBA00031786"/>
    </source>
</evidence>
<evidence type="ECO:0000256" key="4">
    <source>
        <dbReference type="ARBA" id="ARBA00012188"/>
    </source>
</evidence>
<dbReference type="PROSITE" id="PS51570">
    <property type="entry name" value="SAM_MT43_SUVAR420_2"/>
    <property type="match status" value="1"/>
</dbReference>
<comment type="subcellular location">
    <subcellularLocation>
        <location evidence="2">Chromosome</location>
    </subcellularLocation>
    <subcellularLocation>
        <location evidence="1">Nucleus</location>
    </subcellularLocation>
</comment>
<dbReference type="PANTHER" id="PTHR12977:SF4">
    <property type="entry name" value="HISTONE-LYSINE N-METHYLTRANSFERASE KMT5B"/>
    <property type="match status" value="1"/>
</dbReference>
<dbReference type="CDD" id="cd10524">
    <property type="entry name" value="SET_Suv4-20-like"/>
    <property type="match status" value="1"/>
</dbReference>
<evidence type="ECO:0000256" key="3">
    <source>
        <dbReference type="ARBA" id="ARBA00012187"/>
    </source>
</evidence>
<name>E4YLM4_OIKDI</name>
<dbReference type="GO" id="GO:0005634">
    <property type="term" value="C:nucleus"/>
    <property type="evidence" value="ECO:0007669"/>
    <property type="project" value="UniProtKB-SubCell"/>
</dbReference>
<feature type="region of interest" description="Disordered" evidence="18">
    <location>
        <begin position="336"/>
        <end position="357"/>
    </location>
</feature>
<comment type="catalytic activity">
    <reaction evidence="16">
        <text>N(6),N(6)-dimethyl-L-lysyl(20)-[histone H4] + S-adenosyl-L-methionine = N(6),N(6),N(6)-trimethyl-L-lysyl(20)-[histone H4] + S-adenosyl-L-homocysteine + H(+)</text>
        <dbReference type="Rhea" id="RHEA:61992"/>
        <dbReference type="Rhea" id="RHEA-COMP:15556"/>
        <dbReference type="Rhea" id="RHEA-COMP:15998"/>
        <dbReference type="ChEBI" id="CHEBI:15378"/>
        <dbReference type="ChEBI" id="CHEBI:57856"/>
        <dbReference type="ChEBI" id="CHEBI:59789"/>
        <dbReference type="ChEBI" id="CHEBI:61961"/>
        <dbReference type="ChEBI" id="CHEBI:61976"/>
    </reaction>
    <physiologicalReaction direction="left-to-right" evidence="16">
        <dbReference type="Rhea" id="RHEA:61993"/>
    </physiologicalReaction>
</comment>
<keyword evidence="11" id="KW-0805">Transcription regulation</keyword>
<keyword evidence="5" id="KW-0158">Chromosome</keyword>
<keyword evidence="6" id="KW-0678">Repressor</keyword>
<comment type="catalytic activity">
    <reaction evidence="17">
        <text>N(6)-methyl-L-lysyl(20)-[histone H4] + S-adenosyl-L-methionine = N(6),N(6)-dimethyl-L-lysyl(20)-[histone H4] + S-adenosyl-L-homocysteine + H(+)</text>
        <dbReference type="Rhea" id="RHEA:60348"/>
        <dbReference type="Rhea" id="RHEA-COMP:15555"/>
        <dbReference type="Rhea" id="RHEA-COMP:15556"/>
        <dbReference type="ChEBI" id="CHEBI:15378"/>
        <dbReference type="ChEBI" id="CHEBI:57856"/>
        <dbReference type="ChEBI" id="CHEBI:59789"/>
        <dbReference type="ChEBI" id="CHEBI:61929"/>
        <dbReference type="ChEBI" id="CHEBI:61976"/>
        <dbReference type="EC" id="2.1.1.362"/>
    </reaction>
    <physiologicalReaction direction="left-to-right" evidence="17">
        <dbReference type="Rhea" id="RHEA:60349"/>
    </physiologicalReaction>
</comment>
<evidence type="ECO:0000256" key="15">
    <source>
        <dbReference type="ARBA" id="ARBA00031835"/>
    </source>
</evidence>